<dbReference type="Pfam" id="PF12704">
    <property type="entry name" value="MacB_PCD"/>
    <property type="match status" value="1"/>
</dbReference>
<dbReference type="Pfam" id="PF02687">
    <property type="entry name" value="FtsX"/>
    <property type="match status" value="1"/>
</dbReference>
<feature type="transmembrane region" description="Helical" evidence="7">
    <location>
        <begin position="342"/>
        <end position="372"/>
    </location>
</feature>
<comment type="similarity">
    <text evidence="6">Belongs to the ABC-4 integral membrane protein family.</text>
</comment>
<evidence type="ECO:0000256" key="1">
    <source>
        <dbReference type="ARBA" id="ARBA00004651"/>
    </source>
</evidence>
<evidence type="ECO:0000256" key="7">
    <source>
        <dbReference type="SAM" id="Phobius"/>
    </source>
</evidence>
<dbReference type="Proteomes" id="UP001500713">
    <property type="component" value="Unassembled WGS sequence"/>
</dbReference>
<evidence type="ECO:0000313" key="10">
    <source>
        <dbReference type="EMBL" id="GAA0484343.1"/>
    </source>
</evidence>
<evidence type="ECO:0000256" key="5">
    <source>
        <dbReference type="ARBA" id="ARBA00023136"/>
    </source>
</evidence>
<dbReference type="InterPro" id="IPR003838">
    <property type="entry name" value="ABC3_permease_C"/>
</dbReference>
<protein>
    <submittedName>
        <fullName evidence="10">ABC transporter permease</fullName>
    </submittedName>
</protein>
<dbReference type="PANTHER" id="PTHR30572:SF4">
    <property type="entry name" value="ABC TRANSPORTER PERMEASE YTRF"/>
    <property type="match status" value="1"/>
</dbReference>
<gene>
    <name evidence="10" type="ORF">GCM10009096_28660</name>
</gene>
<feature type="transmembrane region" description="Helical" evidence="7">
    <location>
        <begin position="378"/>
        <end position="400"/>
    </location>
</feature>
<evidence type="ECO:0000313" key="11">
    <source>
        <dbReference type="Proteomes" id="UP001500713"/>
    </source>
</evidence>
<evidence type="ECO:0000256" key="3">
    <source>
        <dbReference type="ARBA" id="ARBA00022692"/>
    </source>
</evidence>
<organism evidence="10 11">
    <name type="scientific">Parasphingorhabdus litoris</name>
    <dbReference type="NCBI Taxonomy" id="394733"/>
    <lineage>
        <taxon>Bacteria</taxon>
        <taxon>Pseudomonadati</taxon>
        <taxon>Pseudomonadota</taxon>
        <taxon>Alphaproteobacteria</taxon>
        <taxon>Sphingomonadales</taxon>
        <taxon>Sphingomonadaceae</taxon>
        <taxon>Parasphingorhabdus</taxon>
    </lineage>
</organism>
<keyword evidence="2" id="KW-1003">Cell membrane</keyword>
<evidence type="ECO:0000259" key="8">
    <source>
        <dbReference type="Pfam" id="PF02687"/>
    </source>
</evidence>
<keyword evidence="11" id="KW-1185">Reference proteome</keyword>
<dbReference type="InterPro" id="IPR050250">
    <property type="entry name" value="Macrolide_Exporter_MacB"/>
</dbReference>
<proteinExistence type="inferred from homology"/>
<sequence length="417" mass="44144">MIGNIAQQASGWIVNVAIAMTALRTNLMRSILTTLGVMIGVFAVTLAVAVGSGAQVSVMQSINALGSNMALIFPQPDTGEGGRRSFDRGRLTMRDARAIEKQINGITDIAPQLRSNIQLIAAGRNASTNAIGVTPGYGKVSNLVAASGRFISEADVRSAARVVVLGPTVARKLFGDFDPIGETLRINRAPFKVVGVTESKGSSFGNDNDDIALMPISTMRQRFSGDTLAGPDDLQVLFVGFEDGVSLPEAKREMTKLLRERYRVRGKDINPFTIRTTEEFMKESAQVTSIFQIVLVAIASISLLVGGIGIMNIMLVSVTERTREIGLRMALGAKRSDIRNQFLVEAAVLCVIGGAMGLILAIAGGAALTAYADFPVPIGVGVGVGAIIFSAFIGLLFGGYPAIRASRLSPIEALRTE</sequence>
<feature type="transmembrane region" description="Helical" evidence="7">
    <location>
        <begin position="290"/>
        <end position="318"/>
    </location>
</feature>
<evidence type="ECO:0000259" key="9">
    <source>
        <dbReference type="Pfam" id="PF12704"/>
    </source>
</evidence>
<keyword evidence="5 7" id="KW-0472">Membrane</keyword>
<evidence type="ECO:0000256" key="2">
    <source>
        <dbReference type="ARBA" id="ARBA00022475"/>
    </source>
</evidence>
<keyword evidence="3 7" id="KW-0812">Transmembrane</keyword>
<accession>A0ABN1AUW8</accession>
<comment type="subcellular location">
    <subcellularLocation>
        <location evidence="1">Cell membrane</location>
        <topology evidence="1">Multi-pass membrane protein</topology>
    </subcellularLocation>
</comment>
<dbReference type="PANTHER" id="PTHR30572">
    <property type="entry name" value="MEMBRANE COMPONENT OF TRANSPORTER-RELATED"/>
    <property type="match status" value="1"/>
</dbReference>
<name>A0ABN1AUW8_9SPHN</name>
<dbReference type="InterPro" id="IPR025857">
    <property type="entry name" value="MacB_PCD"/>
</dbReference>
<keyword evidence="4 7" id="KW-1133">Transmembrane helix</keyword>
<feature type="domain" description="MacB-like periplasmic core" evidence="9">
    <location>
        <begin position="30"/>
        <end position="256"/>
    </location>
</feature>
<dbReference type="EMBL" id="BAAAEM010000003">
    <property type="protein sequence ID" value="GAA0484343.1"/>
    <property type="molecule type" value="Genomic_DNA"/>
</dbReference>
<evidence type="ECO:0000256" key="6">
    <source>
        <dbReference type="ARBA" id="ARBA00038076"/>
    </source>
</evidence>
<evidence type="ECO:0000256" key="4">
    <source>
        <dbReference type="ARBA" id="ARBA00022989"/>
    </source>
</evidence>
<dbReference type="RefSeq" id="WP_229955211.1">
    <property type="nucleotide sequence ID" value="NZ_BAAAEM010000003.1"/>
</dbReference>
<comment type="caution">
    <text evidence="10">The sequence shown here is derived from an EMBL/GenBank/DDBJ whole genome shotgun (WGS) entry which is preliminary data.</text>
</comment>
<reference evidence="10 11" key="1">
    <citation type="journal article" date="2019" name="Int. J. Syst. Evol. Microbiol.">
        <title>The Global Catalogue of Microorganisms (GCM) 10K type strain sequencing project: providing services to taxonomists for standard genome sequencing and annotation.</title>
        <authorList>
            <consortium name="The Broad Institute Genomics Platform"/>
            <consortium name="The Broad Institute Genome Sequencing Center for Infectious Disease"/>
            <person name="Wu L."/>
            <person name="Ma J."/>
        </authorList>
    </citation>
    <scope>NUCLEOTIDE SEQUENCE [LARGE SCALE GENOMIC DNA]</scope>
    <source>
        <strain evidence="10 11">JCM 14162</strain>
    </source>
</reference>
<feature type="domain" description="ABC3 transporter permease C-terminal" evidence="8">
    <location>
        <begin position="297"/>
        <end position="410"/>
    </location>
</feature>
<feature type="transmembrane region" description="Helical" evidence="7">
    <location>
        <begin position="30"/>
        <end position="51"/>
    </location>
</feature>